<proteinExistence type="predicted"/>
<gene>
    <name evidence="1" type="ORF">JOL62DRAFT_392035</name>
</gene>
<evidence type="ECO:0000313" key="2">
    <source>
        <dbReference type="Proteomes" id="UP001367316"/>
    </source>
</evidence>
<keyword evidence="2" id="KW-1185">Reference proteome</keyword>
<organism evidence="1 2">
    <name type="scientific">Phyllosticta paracitricarpa</name>
    <dbReference type="NCBI Taxonomy" id="2016321"/>
    <lineage>
        <taxon>Eukaryota</taxon>
        <taxon>Fungi</taxon>
        <taxon>Dikarya</taxon>
        <taxon>Ascomycota</taxon>
        <taxon>Pezizomycotina</taxon>
        <taxon>Dothideomycetes</taxon>
        <taxon>Dothideomycetes incertae sedis</taxon>
        <taxon>Botryosphaeriales</taxon>
        <taxon>Phyllostictaceae</taxon>
        <taxon>Phyllosticta</taxon>
    </lineage>
</organism>
<evidence type="ECO:0000313" key="1">
    <source>
        <dbReference type="EMBL" id="KAK7605899.1"/>
    </source>
</evidence>
<dbReference type="Proteomes" id="UP001367316">
    <property type="component" value="Unassembled WGS sequence"/>
</dbReference>
<accession>A0ABR1MSJ1</accession>
<comment type="caution">
    <text evidence="1">The sequence shown here is derived from an EMBL/GenBank/DDBJ whole genome shotgun (WGS) entry which is preliminary data.</text>
</comment>
<sequence length="239" mass="27756">MNVREANVQKIREQCQGPFLFLGAIFRDHPFPDIAWGSRDYVSTEIRRWMSEHPFDGVDTDNMQSLFDLFNIGTGSTSYHPQVIEHLQKGLVRHMAEKELPMLRKPGVVSANTEVAHDRLPMASGKEETYGDMLENEAQYHQWYLEAKTAFNCLVQRHGMHFADFESDFIRNQLSSLEGHVVQLEKTRYNELEEQVLASFKAMLFEYRRWQLQITSRKALEAEHNHEHSGESSGETLIL</sequence>
<name>A0ABR1MSJ1_9PEZI</name>
<protein>
    <submittedName>
        <fullName evidence="1">Uncharacterized protein</fullName>
    </submittedName>
</protein>
<reference evidence="1 2" key="1">
    <citation type="submission" date="2024-04" db="EMBL/GenBank/DDBJ databases">
        <title>Phyllosticta paracitricarpa is synonymous to the EU quarantine fungus P. citricarpa based on phylogenomic analyses.</title>
        <authorList>
            <consortium name="Lawrence Berkeley National Laboratory"/>
            <person name="Van ingen-buijs V.A."/>
            <person name="Van westerhoven A.C."/>
            <person name="Haridas S."/>
            <person name="Skiadas P."/>
            <person name="Martin F."/>
            <person name="Groenewald J.Z."/>
            <person name="Crous P.W."/>
            <person name="Seidl M.F."/>
        </authorList>
    </citation>
    <scope>NUCLEOTIDE SEQUENCE [LARGE SCALE GENOMIC DNA]</scope>
    <source>
        <strain evidence="1 2">CBS 141358</strain>
    </source>
</reference>
<dbReference type="EMBL" id="JBBPBF010000061">
    <property type="protein sequence ID" value="KAK7605899.1"/>
    <property type="molecule type" value="Genomic_DNA"/>
</dbReference>